<dbReference type="EMBL" id="FOZL01000001">
    <property type="protein sequence ID" value="SFR97287.1"/>
    <property type="molecule type" value="Genomic_DNA"/>
</dbReference>
<evidence type="ECO:0000256" key="1">
    <source>
        <dbReference type="SAM" id="SignalP"/>
    </source>
</evidence>
<dbReference type="Proteomes" id="UP000199024">
    <property type="component" value="Unassembled WGS sequence"/>
</dbReference>
<organism evidence="4 5">
    <name type="scientific">Granulicella pectinivorans</name>
    <dbReference type="NCBI Taxonomy" id="474950"/>
    <lineage>
        <taxon>Bacteria</taxon>
        <taxon>Pseudomonadati</taxon>
        <taxon>Acidobacteriota</taxon>
        <taxon>Terriglobia</taxon>
        <taxon>Terriglobales</taxon>
        <taxon>Acidobacteriaceae</taxon>
        <taxon>Granulicella</taxon>
    </lineage>
</organism>
<dbReference type="GO" id="GO:0005829">
    <property type="term" value="C:cytosol"/>
    <property type="evidence" value="ECO:0007669"/>
    <property type="project" value="TreeGrafter"/>
</dbReference>
<dbReference type="Gene3D" id="1.20.1050.60">
    <property type="entry name" value="alpha-1,2-mannosidase"/>
    <property type="match status" value="1"/>
</dbReference>
<feature type="signal peptide" evidence="1">
    <location>
        <begin position="1"/>
        <end position="21"/>
    </location>
</feature>
<evidence type="ECO:0000313" key="4">
    <source>
        <dbReference type="EMBL" id="SFR97287.1"/>
    </source>
</evidence>
<dbReference type="FunFam" id="3.30.2080.10:FF:000001">
    <property type="entry name" value="Alpha-1,2-mannosidase subfamily"/>
    <property type="match status" value="1"/>
</dbReference>
<dbReference type="RefSeq" id="WP_245781601.1">
    <property type="nucleotide sequence ID" value="NZ_FOZL01000001.1"/>
</dbReference>
<dbReference type="NCBIfam" id="TIGR01180">
    <property type="entry name" value="aman2_put"/>
    <property type="match status" value="1"/>
</dbReference>
<dbReference type="GO" id="GO:0030246">
    <property type="term" value="F:carbohydrate binding"/>
    <property type="evidence" value="ECO:0007669"/>
    <property type="project" value="InterPro"/>
</dbReference>
<sequence>MRFSGIVSMAGILMMSLGALAQDGYKLVDMRIGTAHEGQTVPFVAPPFAMTNWTPQTQANETKCVAPYYDKDRTISGIRASHWMSGSCTQDYGSVTLMPVTGRLDDLTAEARGSKFSHADEVMEPAYYSVKLAKYGFTRAEVTGTLRTGILRFTYPAAEQGTVVIEPNVKLHEGYIEVRPDGTIAGYNPVRRIYQGAGQLAGFNGYFVVKFARKAVASGTWCGPKTTSGSAKQEGGCPRMGAYATFAPSKKPLLVKVGTSMTSLVEAEKNLNAEQPGWDFAATRAAAEAAWKAMLDKIVVEGGTEDQRKTFYTALYHATLAPRLVSDVDGTYNGFANEGKLHHIDGNYYDDFSLWDTFRAVHPLMTILDPKREEEMVQSLVLKGEQAGFLPIFPAWNSFTSEMIGDHAVAVMADAVAKGLTHFDVESAYRLARQNAVLTPPYADYKDGKGRRALDSYVKYGYIPLEDPVLDAFHRGEQVSRTLEYAYDDAMVAVMAEHLKKADDAAFFRKRSESWRNVIDPETGFARGRHADGTWSKPFDPAVPYPYITEGIPWQYTFYVPQDVPGLIEAVGGRERFIGKLDGLFHRKLYDQGNEPSHAIAFLYEAAGAPWKTQERIRSVMAEYNSTVDGLPGNDDDGQMSAWYVLSAMGFYPVCPGVPEYWTGSPIFDRVTLHLAGGKEFSVVAKHQSGMNKYIQSSALNGHPLDGFKLQHKDLMQGGELVFEMGPQPAK</sequence>
<dbReference type="Gene3D" id="2.70.98.10">
    <property type="match status" value="1"/>
</dbReference>
<feature type="chain" id="PRO_5011653699" evidence="1">
    <location>
        <begin position="22"/>
        <end position="731"/>
    </location>
</feature>
<dbReference type="Gene3D" id="3.30.2080.10">
    <property type="entry name" value="GH92 mannosidase domain"/>
    <property type="match status" value="1"/>
</dbReference>
<dbReference type="InterPro" id="IPR050883">
    <property type="entry name" value="PNGase"/>
</dbReference>
<gene>
    <name evidence="4" type="ORF">SAMN05421771_0113</name>
</gene>
<feature type="domain" description="Glycosyl hydrolase family 92" evidence="2">
    <location>
        <begin position="266"/>
        <end position="727"/>
    </location>
</feature>
<dbReference type="Pfam" id="PF17678">
    <property type="entry name" value="Glyco_hydro_92N"/>
    <property type="match status" value="1"/>
</dbReference>
<keyword evidence="5" id="KW-1185">Reference proteome</keyword>
<reference evidence="4 5" key="1">
    <citation type="submission" date="2016-10" db="EMBL/GenBank/DDBJ databases">
        <authorList>
            <person name="de Groot N.N."/>
        </authorList>
    </citation>
    <scope>NUCLEOTIDE SEQUENCE [LARGE SCALE GENOMIC DNA]</scope>
    <source>
        <strain evidence="4 5">DSM 21001</strain>
    </source>
</reference>
<feature type="domain" description="Glycosyl hydrolase family 92 N-terminal" evidence="3">
    <location>
        <begin position="27"/>
        <end position="260"/>
    </location>
</feature>
<dbReference type="AlphaFoldDB" id="A0A1I6L1F8"/>
<accession>A0A1I6L1F8</accession>
<dbReference type="GO" id="GO:0000224">
    <property type="term" value="F:peptide-N4-(N-acetyl-beta-glucosaminyl)asparagine amidase activity"/>
    <property type="evidence" value="ECO:0007669"/>
    <property type="project" value="TreeGrafter"/>
</dbReference>
<dbReference type="PANTHER" id="PTHR12143">
    <property type="entry name" value="PEPTIDE N-GLYCANASE PNGASE -RELATED"/>
    <property type="match status" value="1"/>
</dbReference>
<dbReference type="Pfam" id="PF07971">
    <property type="entry name" value="Glyco_hydro_92"/>
    <property type="match status" value="1"/>
</dbReference>
<dbReference type="InterPro" id="IPR041371">
    <property type="entry name" value="GH92_N"/>
</dbReference>
<dbReference type="Gene3D" id="1.20.1610.10">
    <property type="entry name" value="alpha-1,2-mannosidases domains"/>
    <property type="match status" value="1"/>
</dbReference>
<dbReference type="SUPFAM" id="SSF48208">
    <property type="entry name" value="Six-hairpin glycosidases"/>
    <property type="match status" value="1"/>
</dbReference>
<evidence type="ECO:0000313" key="5">
    <source>
        <dbReference type="Proteomes" id="UP000199024"/>
    </source>
</evidence>
<proteinExistence type="predicted"/>
<dbReference type="InterPro" id="IPR005887">
    <property type="entry name" value="GH92_a_mannosidase_put"/>
</dbReference>
<dbReference type="GO" id="GO:0006516">
    <property type="term" value="P:glycoprotein catabolic process"/>
    <property type="evidence" value="ECO:0007669"/>
    <property type="project" value="TreeGrafter"/>
</dbReference>
<evidence type="ECO:0000259" key="2">
    <source>
        <dbReference type="Pfam" id="PF07971"/>
    </source>
</evidence>
<dbReference type="PANTHER" id="PTHR12143:SF43">
    <property type="entry name" value="PUTATIVE-RELATED"/>
    <property type="match status" value="1"/>
</dbReference>
<protein>
    <submittedName>
        <fullName evidence="4">Alpha-1,2-mannosidase, putative</fullName>
    </submittedName>
</protein>
<dbReference type="STRING" id="474950.SAMN05421771_0113"/>
<dbReference type="InterPro" id="IPR008928">
    <property type="entry name" value="6-hairpin_glycosidase_sf"/>
</dbReference>
<name>A0A1I6L1F8_9BACT</name>
<evidence type="ECO:0000259" key="3">
    <source>
        <dbReference type="Pfam" id="PF17678"/>
    </source>
</evidence>
<dbReference type="GO" id="GO:0005975">
    <property type="term" value="P:carbohydrate metabolic process"/>
    <property type="evidence" value="ECO:0007669"/>
    <property type="project" value="InterPro"/>
</dbReference>
<dbReference type="InterPro" id="IPR014718">
    <property type="entry name" value="GH-type_carb-bd"/>
</dbReference>
<keyword evidence="1" id="KW-0732">Signal</keyword>
<dbReference type="InterPro" id="IPR012939">
    <property type="entry name" value="Glyco_hydro_92"/>
</dbReference>